<reference evidence="1" key="1">
    <citation type="journal article" date="2019" name="Plant J.">
        <title>Chlorella vulgaris genome assembly and annotation reveals the molecular basis for metabolic acclimation to high light conditions.</title>
        <authorList>
            <person name="Cecchin M."/>
            <person name="Marcolungo L."/>
            <person name="Rossato M."/>
            <person name="Girolomoni L."/>
            <person name="Cosentino E."/>
            <person name="Cuine S."/>
            <person name="Li-Beisson Y."/>
            <person name="Delledonne M."/>
            <person name="Ballottari M."/>
        </authorList>
    </citation>
    <scope>NUCLEOTIDE SEQUENCE</scope>
    <source>
        <strain evidence="1">211/11P</strain>
    </source>
</reference>
<name>A0A9D4Z1B1_CHLVU</name>
<organism evidence="1 2">
    <name type="scientific">Chlorella vulgaris</name>
    <name type="common">Green alga</name>
    <dbReference type="NCBI Taxonomy" id="3077"/>
    <lineage>
        <taxon>Eukaryota</taxon>
        <taxon>Viridiplantae</taxon>
        <taxon>Chlorophyta</taxon>
        <taxon>core chlorophytes</taxon>
        <taxon>Trebouxiophyceae</taxon>
        <taxon>Chlorellales</taxon>
        <taxon>Chlorellaceae</taxon>
        <taxon>Chlorella clade</taxon>
        <taxon>Chlorella</taxon>
    </lineage>
</organism>
<keyword evidence="2" id="KW-1185">Reference proteome</keyword>
<evidence type="ECO:0000313" key="1">
    <source>
        <dbReference type="EMBL" id="KAI3438158.1"/>
    </source>
</evidence>
<comment type="caution">
    <text evidence="1">The sequence shown here is derived from an EMBL/GenBank/DDBJ whole genome shotgun (WGS) entry which is preliminary data.</text>
</comment>
<dbReference type="Proteomes" id="UP001055712">
    <property type="component" value="Unassembled WGS sequence"/>
</dbReference>
<evidence type="ECO:0000313" key="2">
    <source>
        <dbReference type="Proteomes" id="UP001055712"/>
    </source>
</evidence>
<dbReference type="EMBL" id="SIDB01000001">
    <property type="protein sequence ID" value="KAI3438158.1"/>
    <property type="molecule type" value="Genomic_DNA"/>
</dbReference>
<accession>A0A9D4Z1B1</accession>
<sequence>MRAFEAWLSDDVKLDRASGRSTLATTSECQFCLRRWQNIHQQFLDLVWQHCNEEPATRALASFRGRLALFPPLHMLKGKSGEVTPPQVQVSTASANEGNFRSRRCHLPFSLGWPPALSKALTQPTDVVG</sequence>
<dbReference type="AlphaFoldDB" id="A0A9D4Z1B1"/>
<proteinExistence type="predicted"/>
<reference evidence="1" key="2">
    <citation type="submission" date="2020-11" db="EMBL/GenBank/DDBJ databases">
        <authorList>
            <person name="Cecchin M."/>
            <person name="Marcolungo L."/>
            <person name="Rossato M."/>
            <person name="Girolomoni L."/>
            <person name="Cosentino E."/>
            <person name="Cuine S."/>
            <person name="Li-Beisson Y."/>
            <person name="Delledonne M."/>
            <person name="Ballottari M."/>
        </authorList>
    </citation>
    <scope>NUCLEOTIDE SEQUENCE</scope>
    <source>
        <strain evidence="1">211/11P</strain>
        <tissue evidence="1">Whole cell</tissue>
    </source>
</reference>
<protein>
    <submittedName>
        <fullName evidence="1">Uncharacterized protein</fullName>
    </submittedName>
</protein>
<gene>
    <name evidence="1" type="ORF">D9Q98_000596</name>
</gene>